<evidence type="ECO:0000256" key="2">
    <source>
        <dbReference type="SAM" id="Phobius"/>
    </source>
</evidence>
<keyword evidence="2" id="KW-0812">Transmembrane</keyword>
<feature type="transmembrane region" description="Helical" evidence="2">
    <location>
        <begin position="12"/>
        <end position="30"/>
    </location>
</feature>
<keyword evidence="1" id="KW-0175">Coiled coil</keyword>
<sequence>MDVTGNKQGNLNMTIGALIGVVALLGYLFIGSRNETLEVQKLLTTKVEQLAATQVSLDSLSIVLDQKMAEVRQLGGNVTRLEQIRRQLETDKQKLKYDLDFSVLRYRHKISEYRDFLTQNEVDIRQLRRENGSLLSRARTLEQEKQLILNENEGLRQEKEALSKTVVAYSRQNADLTSKVTLASAMKAVNVEVLAVAGNGKERSGGSYKASRIDRLKIAFVIPANPLAVKNTKDIYVRILDPNGAVVSDNGIGGITWYEGREIGYSTRQAVPFENNDQRIDILFWKDSPYKSGSYTVELYAEGFQIGNGRFDVK</sequence>
<feature type="coiled-coil region" evidence="1">
    <location>
        <begin position="124"/>
        <end position="172"/>
    </location>
</feature>
<reference evidence="4" key="1">
    <citation type="journal article" date="2019" name="Int. J. Syst. Evol. Microbiol.">
        <title>The Global Catalogue of Microorganisms (GCM) 10K type strain sequencing project: providing services to taxonomists for standard genome sequencing and annotation.</title>
        <authorList>
            <consortium name="The Broad Institute Genomics Platform"/>
            <consortium name="The Broad Institute Genome Sequencing Center for Infectious Disease"/>
            <person name="Wu L."/>
            <person name="Ma J."/>
        </authorList>
    </citation>
    <scope>NUCLEOTIDE SEQUENCE [LARGE SCALE GENOMIC DNA]</scope>
    <source>
        <strain evidence="4">JCM 17925</strain>
    </source>
</reference>
<accession>A0ABP8KDY2</accession>
<evidence type="ECO:0000313" key="4">
    <source>
        <dbReference type="Proteomes" id="UP001500936"/>
    </source>
</evidence>
<dbReference type="RefSeq" id="WP_345266985.1">
    <property type="nucleotide sequence ID" value="NZ_BAABHB010000003.1"/>
</dbReference>
<gene>
    <name evidence="3" type="ORF">GCM10023187_22250</name>
</gene>
<comment type="caution">
    <text evidence="3">The sequence shown here is derived from an EMBL/GenBank/DDBJ whole genome shotgun (WGS) entry which is preliminary data.</text>
</comment>
<evidence type="ECO:0000256" key="1">
    <source>
        <dbReference type="SAM" id="Coils"/>
    </source>
</evidence>
<organism evidence="3 4">
    <name type="scientific">Nibrella viscosa</name>
    <dbReference type="NCBI Taxonomy" id="1084524"/>
    <lineage>
        <taxon>Bacteria</taxon>
        <taxon>Pseudomonadati</taxon>
        <taxon>Bacteroidota</taxon>
        <taxon>Cytophagia</taxon>
        <taxon>Cytophagales</taxon>
        <taxon>Spirosomataceae</taxon>
        <taxon>Nibrella</taxon>
    </lineage>
</organism>
<keyword evidence="2" id="KW-1133">Transmembrane helix</keyword>
<name>A0ABP8KDY2_9BACT</name>
<keyword evidence="2" id="KW-0472">Membrane</keyword>
<proteinExistence type="predicted"/>
<evidence type="ECO:0000313" key="3">
    <source>
        <dbReference type="EMBL" id="GAA4404632.1"/>
    </source>
</evidence>
<dbReference type="Proteomes" id="UP001500936">
    <property type="component" value="Unassembled WGS sequence"/>
</dbReference>
<dbReference type="EMBL" id="BAABHB010000003">
    <property type="protein sequence ID" value="GAA4404632.1"/>
    <property type="molecule type" value="Genomic_DNA"/>
</dbReference>
<keyword evidence="4" id="KW-1185">Reference proteome</keyword>
<protein>
    <submittedName>
        <fullName evidence="3">Uncharacterized protein</fullName>
    </submittedName>
</protein>